<evidence type="ECO:0000313" key="1">
    <source>
        <dbReference type="EMBL" id="EXB42379.1"/>
    </source>
</evidence>
<evidence type="ECO:0008006" key="3">
    <source>
        <dbReference type="Google" id="ProtNLM"/>
    </source>
</evidence>
<dbReference type="EMBL" id="KE343820">
    <property type="protein sequence ID" value="EXB42379.1"/>
    <property type="molecule type" value="Genomic_DNA"/>
</dbReference>
<name>W9QXG1_9ROSA</name>
<protein>
    <recommendedName>
        <fullName evidence="3">RNase H type-1 domain-containing protein</fullName>
    </recommendedName>
</protein>
<proteinExistence type="predicted"/>
<reference evidence="2" key="1">
    <citation type="submission" date="2013-01" db="EMBL/GenBank/DDBJ databases">
        <title>Draft Genome Sequence of a Mulberry Tree, Morus notabilis C.K. Schneid.</title>
        <authorList>
            <person name="He N."/>
            <person name="Zhao S."/>
        </authorList>
    </citation>
    <scope>NUCLEOTIDE SEQUENCE</scope>
</reference>
<evidence type="ECO:0000313" key="2">
    <source>
        <dbReference type="Proteomes" id="UP000030645"/>
    </source>
</evidence>
<gene>
    <name evidence="1" type="ORF">L484_021972</name>
</gene>
<keyword evidence="2" id="KW-1185">Reference proteome</keyword>
<accession>W9QXG1</accession>
<dbReference type="Proteomes" id="UP000030645">
    <property type="component" value="Unassembled WGS sequence"/>
</dbReference>
<sequence length="100" mass="10750">MGIGDFIGFVIAALAKKLDGVFSVHEAEAEAIFMSLFWVLDVGLNLQFVESDALTIILGAKLCHAYSEANRAAHILAVLNIPINCNVILINCVTSICSKE</sequence>
<organism evidence="1 2">
    <name type="scientific">Morus notabilis</name>
    <dbReference type="NCBI Taxonomy" id="981085"/>
    <lineage>
        <taxon>Eukaryota</taxon>
        <taxon>Viridiplantae</taxon>
        <taxon>Streptophyta</taxon>
        <taxon>Embryophyta</taxon>
        <taxon>Tracheophyta</taxon>
        <taxon>Spermatophyta</taxon>
        <taxon>Magnoliopsida</taxon>
        <taxon>eudicotyledons</taxon>
        <taxon>Gunneridae</taxon>
        <taxon>Pentapetalae</taxon>
        <taxon>rosids</taxon>
        <taxon>fabids</taxon>
        <taxon>Rosales</taxon>
        <taxon>Moraceae</taxon>
        <taxon>Moreae</taxon>
        <taxon>Morus</taxon>
    </lineage>
</organism>
<dbReference type="AlphaFoldDB" id="W9QXG1"/>